<keyword evidence="1" id="KW-1185">Reference proteome</keyword>
<dbReference type="WBParaSite" id="Pan_g23730.t1">
    <property type="protein sequence ID" value="Pan_g23730.t1"/>
    <property type="gene ID" value="Pan_g23730"/>
</dbReference>
<organism evidence="1 2">
    <name type="scientific">Panagrellus redivivus</name>
    <name type="common">Microworm</name>
    <dbReference type="NCBI Taxonomy" id="6233"/>
    <lineage>
        <taxon>Eukaryota</taxon>
        <taxon>Metazoa</taxon>
        <taxon>Ecdysozoa</taxon>
        <taxon>Nematoda</taxon>
        <taxon>Chromadorea</taxon>
        <taxon>Rhabditida</taxon>
        <taxon>Tylenchina</taxon>
        <taxon>Panagrolaimomorpha</taxon>
        <taxon>Panagrolaimoidea</taxon>
        <taxon>Panagrolaimidae</taxon>
        <taxon>Panagrellus</taxon>
    </lineage>
</organism>
<dbReference type="Proteomes" id="UP000492821">
    <property type="component" value="Unassembled WGS sequence"/>
</dbReference>
<accession>A0A7E4ZXK1</accession>
<reference evidence="1" key="1">
    <citation type="journal article" date="2013" name="Genetics">
        <title>The draft genome and transcriptome of Panagrellus redivivus are shaped by the harsh demands of a free-living lifestyle.</title>
        <authorList>
            <person name="Srinivasan J."/>
            <person name="Dillman A.R."/>
            <person name="Macchietto M.G."/>
            <person name="Heikkinen L."/>
            <person name="Lakso M."/>
            <person name="Fracchia K.M."/>
            <person name="Antoshechkin I."/>
            <person name="Mortazavi A."/>
            <person name="Wong G."/>
            <person name="Sternberg P.W."/>
        </authorList>
    </citation>
    <scope>NUCLEOTIDE SEQUENCE [LARGE SCALE GENOMIC DNA]</scope>
    <source>
        <strain evidence="1">MT8872</strain>
    </source>
</reference>
<dbReference type="AlphaFoldDB" id="A0A7E4ZXK1"/>
<proteinExistence type="predicted"/>
<reference evidence="2" key="2">
    <citation type="submission" date="2020-10" db="UniProtKB">
        <authorList>
            <consortium name="WormBaseParasite"/>
        </authorList>
    </citation>
    <scope>IDENTIFICATION</scope>
</reference>
<sequence length="73" mass="8195">MRGRRWIGEAVSGCVIIHKLEGQASKAKVFNECMVRALKAEAITGKVKGKWQSTHFDFVGGPNFEIMGWKMKL</sequence>
<evidence type="ECO:0000313" key="2">
    <source>
        <dbReference type="WBParaSite" id="Pan_g23730.t1"/>
    </source>
</evidence>
<name>A0A7E4ZXK1_PANRE</name>
<protein>
    <submittedName>
        <fullName evidence="2">Retrotransposon protein</fullName>
    </submittedName>
</protein>
<evidence type="ECO:0000313" key="1">
    <source>
        <dbReference type="Proteomes" id="UP000492821"/>
    </source>
</evidence>